<protein>
    <submittedName>
        <fullName evidence="4">CapA family protein</fullName>
    </submittedName>
</protein>
<dbReference type="PANTHER" id="PTHR33393:SF11">
    <property type="entry name" value="POLYGLUTAMINE SYNTHESIS ACCESSORY PROTEIN RV0574C-RELATED"/>
    <property type="match status" value="1"/>
</dbReference>
<feature type="chain" id="PRO_5046565951" evidence="2">
    <location>
        <begin position="23"/>
        <end position="701"/>
    </location>
</feature>
<name>A0ABY7V8B0_9GAMM</name>
<accession>A0ABY7V8B0</accession>
<evidence type="ECO:0000256" key="2">
    <source>
        <dbReference type="SAM" id="SignalP"/>
    </source>
</evidence>
<dbReference type="CDD" id="cd07381">
    <property type="entry name" value="MPP_CapA"/>
    <property type="match status" value="1"/>
</dbReference>
<dbReference type="EMBL" id="CP059693">
    <property type="protein sequence ID" value="WDE09570.1"/>
    <property type="molecule type" value="Genomic_DNA"/>
</dbReference>
<evidence type="ECO:0000313" key="5">
    <source>
        <dbReference type="Proteomes" id="UP001215231"/>
    </source>
</evidence>
<dbReference type="Pfam" id="PF13620">
    <property type="entry name" value="CarboxypepD_reg"/>
    <property type="match status" value="1"/>
</dbReference>
<dbReference type="Proteomes" id="UP001215231">
    <property type="component" value="Chromosome"/>
</dbReference>
<sequence>MRYFLIACLLVLQPGLSVNSFAKGKGESNFTLAGSLVDEQGTPVAGAKVSTSDAAGVTDADGTFILKAVAAETYQLKFSHPDYFPVIQSFSHYELEQNAASLLNGISLVPRMKSRVMLAFGGDVMMGRRYYKPYFGDQVLIRPAFKQSDSRDIVEHIKPYMSLADYAAVNLETQVADKTPGERAPKSVTFYSHPEVLDALSWAGIDYVSLGNNHTYDYKESGLSSTLAFLEKSELGYSGAGANEQAALKAHRQQIKGNDFSMLGYVGWEGSANPTQTASHDHGGAAYGSMANMLGSVAAEVEKNRIAIVQYHGSLEYADGPTGVTEQRLKSSLDAGAALAIAHHPHVSQGLELYNNKLIAYSMGNFIFDQNFSATQHSFLLYVWLDNGKFHRAEIVPIYVKGYKPTPATGMQRYTVMKRLRQLSKIRDTFIGQSGGHGVIAAANISKDAMLKGENKKRKPQQALMFEQGARVASLYHLPWQQQLTAINLPDKAAAYRLGTNLINGSDFESFATFNSPERGWLFERDTTQVNDFGVSGSKSLSLALTKKKPSVFGMQSFRRVYNASSAMTVTAKFKTSSAVRVNFYWQGRKRSQKLFDALSHGKKQLIGTVELTGGPGWQHGELEFNSPRVGYRSYRVLAELVLENGDKARVDIDDFALIEWQSAYSQTPRPNFYNIDSRQASYLGVDRFVEQAVLLTFDSL</sequence>
<dbReference type="Gene3D" id="3.60.21.10">
    <property type="match status" value="1"/>
</dbReference>
<evidence type="ECO:0000256" key="1">
    <source>
        <dbReference type="ARBA" id="ARBA00005662"/>
    </source>
</evidence>
<dbReference type="InterPro" id="IPR008969">
    <property type="entry name" value="CarboxyPept-like_regulatory"/>
</dbReference>
<dbReference type="SMART" id="SM00854">
    <property type="entry name" value="PGA_cap"/>
    <property type="match status" value="1"/>
</dbReference>
<reference evidence="4 5" key="1">
    <citation type="journal article" date="2022" name="Mar. Drugs">
        <title>Bioassay-Guided Fractionation Leads to the Detection of Cholic Acid Generated by the Rare Thalassomonas sp.</title>
        <authorList>
            <person name="Pheiffer F."/>
            <person name="Schneider Y.K."/>
            <person name="Hansen E.H."/>
            <person name="Andersen J.H."/>
            <person name="Isaksson J."/>
            <person name="Busche T."/>
            <person name="R C."/>
            <person name="Kalinowski J."/>
            <person name="Zyl L.V."/>
            <person name="Trindade M."/>
        </authorList>
    </citation>
    <scope>NUCLEOTIDE SEQUENCE [LARGE SCALE GENOMIC DNA]</scope>
    <source>
        <strain evidence="4 5">A5K-61T</strain>
    </source>
</reference>
<feature type="signal peptide" evidence="2">
    <location>
        <begin position="1"/>
        <end position="22"/>
    </location>
</feature>
<dbReference type="Gene3D" id="2.60.40.1120">
    <property type="entry name" value="Carboxypeptidase-like, regulatory domain"/>
    <property type="match status" value="1"/>
</dbReference>
<gene>
    <name evidence="4" type="ORF">H3N35_14625</name>
</gene>
<dbReference type="InterPro" id="IPR052169">
    <property type="entry name" value="CW_Biosynth-Accessory"/>
</dbReference>
<proteinExistence type="inferred from homology"/>
<dbReference type="Pfam" id="PF09587">
    <property type="entry name" value="PGA_cap"/>
    <property type="match status" value="1"/>
</dbReference>
<dbReference type="PANTHER" id="PTHR33393">
    <property type="entry name" value="POLYGLUTAMINE SYNTHESIS ACCESSORY PROTEIN RV0574C-RELATED"/>
    <property type="match status" value="1"/>
</dbReference>
<dbReference type="SUPFAM" id="SSF56300">
    <property type="entry name" value="Metallo-dependent phosphatases"/>
    <property type="match status" value="1"/>
</dbReference>
<dbReference type="InterPro" id="IPR019079">
    <property type="entry name" value="Capsule_synth_CapA"/>
</dbReference>
<organism evidence="4 5">
    <name type="scientific">Thalassomonas haliotis</name>
    <dbReference type="NCBI Taxonomy" id="485448"/>
    <lineage>
        <taxon>Bacteria</taxon>
        <taxon>Pseudomonadati</taxon>
        <taxon>Pseudomonadota</taxon>
        <taxon>Gammaproteobacteria</taxon>
        <taxon>Alteromonadales</taxon>
        <taxon>Colwelliaceae</taxon>
        <taxon>Thalassomonas</taxon>
    </lineage>
</organism>
<keyword evidence="2" id="KW-0732">Signal</keyword>
<evidence type="ECO:0000313" key="4">
    <source>
        <dbReference type="EMBL" id="WDE09570.1"/>
    </source>
</evidence>
<keyword evidence="5" id="KW-1185">Reference proteome</keyword>
<dbReference type="Gene3D" id="2.60.120.260">
    <property type="entry name" value="Galactose-binding domain-like"/>
    <property type="match status" value="1"/>
</dbReference>
<dbReference type="InterPro" id="IPR029052">
    <property type="entry name" value="Metallo-depent_PP-like"/>
</dbReference>
<comment type="similarity">
    <text evidence="1">Belongs to the CapA family.</text>
</comment>
<dbReference type="RefSeq" id="WP_274049526.1">
    <property type="nucleotide sequence ID" value="NZ_CP059693.1"/>
</dbReference>
<feature type="domain" description="Capsule synthesis protein CapA" evidence="3">
    <location>
        <begin position="117"/>
        <end position="370"/>
    </location>
</feature>
<dbReference type="SUPFAM" id="SSF49464">
    <property type="entry name" value="Carboxypeptidase regulatory domain-like"/>
    <property type="match status" value="1"/>
</dbReference>
<evidence type="ECO:0000259" key="3">
    <source>
        <dbReference type="SMART" id="SM00854"/>
    </source>
</evidence>